<keyword evidence="8" id="KW-1185">Reference proteome</keyword>
<dbReference type="PANTHER" id="PTHR10698:SF0">
    <property type="entry name" value="V-TYPE PROTON ATPASE SUBUNIT H"/>
    <property type="match status" value="1"/>
</dbReference>
<dbReference type="SUPFAM" id="SSF48371">
    <property type="entry name" value="ARM repeat"/>
    <property type="match status" value="1"/>
</dbReference>
<evidence type="ECO:0000256" key="3">
    <source>
        <dbReference type="ARBA" id="ARBA00022781"/>
    </source>
</evidence>
<name>A0A2X0P9B0_9BASI</name>
<proteinExistence type="inferred from homology"/>
<gene>
    <name evidence="7" type="primary">BQ5605_C007g04483</name>
    <name evidence="7" type="ORF">BQ5605_C007G04483</name>
</gene>
<dbReference type="AlphaFoldDB" id="A0A2X0P9B0"/>
<dbReference type="InterPro" id="IPR016024">
    <property type="entry name" value="ARM-type_fold"/>
</dbReference>
<evidence type="ECO:0000313" key="8">
    <source>
        <dbReference type="Proteomes" id="UP000249464"/>
    </source>
</evidence>
<dbReference type="Proteomes" id="UP000249464">
    <property type="component" value="Unassembled WGS sequence"/>
</dbReference>
<protein>
    <recommendedName>
        <fullName evidence="5">V-type proton ATPase subunit H</fullName>
    </recommendedName>
</protein>
<accession>A0A2X0P9B0</accession>
<dbReference type="Gene3D" id="1.25.10.10">
    <property type="entry name" value="Leucine-rich Repeat Variant"/>
    <property type="match status" value="1"/>
</dbReference>
<feature type="domain" description="ATPase V1 complex subunit H C-terminal" evidence="6">
    <location>
        <begin position="317"/>
        <end position="440"/>
    </location>
</feature>
<evidence type="ECO:0000313" key="7">
    <source>
        <dbReference type="EMBL" id="SGY60772.1"/>
    </source>
</evidence>
<comment type="function">
    <text evidence="5">Subunit of the V1 complex of vacuolar(H+)-ATPase (V-ATPase), a multisubunit enzyme composed of a peripheral complex (V1) that hydrolyzes ATP and a membrane integral complex (V0) that translocates protons. V-ATPase is responsible for acidifying and maintaining the pH of intracellular compartments.</text>
</comment>
<dbReference type="EMBL" id="FQNC01000045">
    <property type="protein sequence ID" value="SGY60772.1"/>
    <property type="molecule type" value="Genomic_DNA"/>
</dbReference>
<dbReference type="InterPro" id="IPR011987">
    <property type="entry name" value="ATPase_V1-cplx_hsu_C"/>
</dbReference>
<dbReference type="GO" id="GO:0000221">
    <property type="term" value="C:vacuolar proton-transporting V-type ATPase, V1 domain"/>
    <property type="evidence" value="ECO:0007669"/>
    <property type="project" value="UniProtKB-UniRule"/>
</dbReference>
<keyword evidence="4 5" id="KW-0406">Ion transport</keyword>
<keyword evidence="3 5" id="KW-0375">Hydrogen ion transport</keyword>
<evidence type="ECO:0000259" key="6">
    <source>
        <dbReference type="Pfam" id="PF11698"/>
    </source>
</evidence>
<dbReference type="Pfam" id="PF11698">
    <property type="entry name" value="V-ATPase_H_C"/>
    <property type="match status" value="1"/>
</dbReference>
<evidence type="ECO:0000256" key="2">
    <source>
        <dbReference type="ARBA" id="ARBA00022448"/>
    </source>
</evidence>
<organism evidence="7 8">
    <name type="scientific">Microbotryum silenes-dioicae</name>
    <dbReference type="NCBI Taxonomy" id="796604"/>
    <lineage>
        <taxon>Eukaryota</taxon>
        <taxon>Fungi</taxon>
        <taxon>Dikarya</taxon>
        <taxon>Basidiomycota</taxon>
        <taxon>Pucciniomycotina</taxon>
        <taxon>Microbotryomycetes</taxon>
        <taxon>Microbotryales</taxon>
        <taxon>Microbotryaceae</taxon>
        <taxon>Microbotryum</taxon>
    </lineage>
</organism>
<dbReference type="PANTHER" id="PTHR10698">
    <property type="entry name" value="V-TYPE PROTON ATPASE SUBUNIT H"/>
    <property type="match status" value="1"/>
</dbReference>
<dbReference type="Gene3D" id="1.25.40.150">
    <property type="entry name" value="V-type ATPase, subunit H, C-terminal domain"/>
    <property type="match status" value="1"/>
</dbReference>
<evidence type="ECO:0000256" key="5">
    <source>
        <dbReference type="PIRNR" id="PIRNR032184"/>
    </source>
</evidence>
<reference evidence="7 8" key="1">
    <citation type="submission" date="2016-11" db="EMBL/GenBank/DDBJ databases">
        <authorList>
            <person name="Jaros S."/>
            <person name="Januszkiewicz K."/>
            <person name="Wedrychowicz H."/>
        </authorList>
    </citation>
    <scope>NUCLEOTIDE SEQUENCE [LARGE SCALE GENOMIC DNA]</scope>
</reference>
<dbReference type="GO" id="GO:0046961">
    <property type="term" value="F:proton-transporting ATPase activity, rotational mechanism"/>
    <property type="evidence" value="ECO:0007669"/>
    <property type="project" value="UniProtKB-UniRule"/>
</dbReference>
<dbReference type="PIRSF" id="PIRSF032184">
    <property type="entry name" value="ATPase_V1_H"/>
    <property type="match status" value="1"/>
</dbReference>
<sequence length="442" mass="49156">MISNVYLSDRSLKIRSKAIPWEGYQRAGLLSQDDVALIQRVAGGKAQAESVLQAESDTYADLYVRLLSKLSRNDTLQYILVLVADFLNDRDDRIPLFLSQNDPYSPLLKHLDSQDDFVRSKSAAVISTVISGDPNPPDAVVTKVLTALSALIRNQADPEAQDVGVQCLGSALRIEKIRTAAWQADSKDGAESSKAIKGLVQLLKTNPSAQMQYQLGFCFWLLTFDTPIAEKINARRNIIPLLADLARQALKEKVIRIVVAALRNLVTKAPTENLPAMLVAKLLPFVKTLASRKWSDDEIKEDVEFLVEELTKSFEGLTTFDEYKSEVQSGQLSWTPPHKNDDFWRDNAAKLNDKERELLKYVSHDTKLALVNMLATAQEPLVLAVAANDIAQYVKFCDTGKKSLDSLGAKGRVMELMNHADPDVKYYGLLATQRLISHAWAA</sequence>
<evidence type="ECO:0000256" key="4">
    <source>
        <dbReference type="ARBA" id="ARBA00023065"/>
    </source>
</evidence>
<dbReference type="InterPro" id="IPR038497">
    <property type="entry name" value="ATPase_V1-cplx_hsu_C_sf"/>
</dbReference>
<dbReference type="InterPro" id="IPR004908">
    <property type="entry name" value="ATPase_V1-cplx_hsu"/>
</dbReference>
<evidence type="ECO:0000256" key="1">
    <source>
        <dbReference type="ARBA" id="ARBA00008613"/>
    </source>
</evidence>
<comment type="subunit">
    <text evidence="5">V-ATPase is a heteromultimeric enzyme made up of two complexes: the ATP-hydrolytic V1 complex and the proton translocation V0 complex.</text>
</comment>
<comment type="similarity">
    <text evidence="1 5">Belongs to the V-ATPase H subunit family.</text>
</comment>
<dbReference type="Pfam" id="PF03224">
    <property type="entry name" value="V-ATPase_H_N"/>
    <property type="match status" value="1"/>
</dbReference>
<dbReference type="GO" id="GO:0000329">
    <property type="term" value="C:fungal-type vacuole membrane"/>
    <property type="evidence" value="ECO:0007669"/>
    <property type="project" value="TreeGrafter"/>
</dbReference>
<keyword evidence="2 5" id="KW-0813">Transport</keyword>
<dbReference type="STRING" id="796604.A0A2X0P9B0"/>
<dbReference type="InterPro" id="IPR011989">
    <property type="entry name" value="ARM-like"/>
</dbReference>